<dbReference type="InterPro" id="IPR036812">
    <property type="entry name" value="NAD(P)_OxRdtase_dom_sf"/>
</dbReference>
<dbReference type="STRING" id="35818.HPU229336_02005"/>
<dbReference type="Pfam" id="PF00248">
    <property type="entry name" value="Aldo_ket_red"/>
    <property type="match status" value="1"/>
</dbReference>
<dbReference type="PROSITE" id="PS00798">
    <property type="entry name" value="ALDOKETO_REDUCTASE_1"/>
    <property type="match status" value="1"/>
</dbReference>
<dbReference type="InterPro" id="IPR020471">
    <property type="entry name" value="AKR"/>
</dbReference>
<dbReference type="SUPFAM" id="SSF51430">
    <property type="entry name" value="NAD(P)-linked oxidoreductase"/>
    <property type="match status" value="1"/>
</dbReference>
<keyword evidence="2" id="KW-0521">NADP</keyword>
<dbReference type="RefSeq" id="WP_054198042.1">
    <property type="nucleotide sequence ID" value="NZ_JNOC01000035.1"/>
</dbReference>
<evidence type="ECO:0000259" key="7">
    <source>
        <dbReference type="Pfam" id="PF00248"/>
    </source>
</evidence>
<feature type="active site" description="Proton donor" evidence="4">
    <location>
        <position position="48"/>
    </location>
</feature>
<evidence type="ECO:0000256" key="6">
    <source>
        <dbReference type="PIRSR" id="PIRSR000097-3"/>
    </source>
</evidence>
<dbReference type="PANTHER" id="PTHR43827">
    <property type="entry name" value="2,5-DIKETO-D-GLUCONIC ACID REDUCTASE"/>
    <property type="match status" value="1"/>
</dbReference>
<evidence type="ECO:0000256" key="3">
    <source>
        <dbReference type="ARBA" id="ARBA00023002"/>
    </source>
</evidence>
<sequence length="281" mass="32540">MQTITLNNGVKMPILGYGVFQIDPKETQKCVEDALEVGYRLIDTAAAYRNEEAVGAAIKSSGIKREELFITTKLWIDDVSEAQAIKAFESSMQKLGLEYLDLYLIHQPYNDLYGAWRSLSKLYKEGKIKAIGVSNFYRDRITDFCLHNEIIPALNQIECHPFFQKQEEQKILKEYNIAMQSWASFAEGKNDIFTNSTLQNIGAKYGKSVAQVILRWLIQRQIAVIPKTLRKERMRENFNVFDFELDSSDMEMIAKLDENKTYFINHRDVESVKMLANYMKQ</sequence>
<evidence type="ECO:0000256" key="5">
    <source>
        <dbReference type="PIRSR" id="PIRSR000097-2"/>
    </source>
</evidence>
<dbReference type="PRINTS" id="PR00069">
    <property type="entry name" value="ALDKETRDTASE"/>
</dbReference>
<proteinExistence type="inferred from homology"/>
<dbReference type="EMBL" id="JNOC01000035">
    <property type="protein sequence ID" value="KPH55538.1"/>
    <property type="molecule type" value="Genomic_DNA"/>
</dbReference>
<evidence type="ECO:0000256" key="1">
    <source>
        <dbReference type="ARBA" id="ARBA00007905"/>
    </source>
</evidence>
<gene>
    <name evidence="8" type="ORF">HPU229334_06805</name>
</gene>
<dbReference type="PIRSF" id="PIRSF000097">
    <property type="entry name" value="AKR"/>
    <property type="match status" value="1"/>
</dbReference>
<evidence type="ECO:0000313" key="8">
    <source>
        <dbReference type="EMBL" id="KPH55538.1"/>
    </source>
</evidence>
<dbReference type="InterPro" id="IPR018170">
    <property type="entry name" value="Aldo/ket_reductase_CS"/>
</dbReference>
<keyword evidence="3" id="KW-0560">Oxidoreductase</keyword>
<dbReference type="PROSITE" id="PS00062">
    <property type="entry name" value="ALDOKETO_REDUCTASE_2"/>
    <property type="match status" value="1"/>
</dbReference>
<dbReference type="PANTHER" id="PTHR43827:SF3">
    <property type="entry name" value="NADP-DEPENDENT OXIDOREDUCTASE DOMAIN-CONTAINING PROTEIN"/>
    <property type="match status" value="1"/>
</dbReference>
<evidence type="ECO:0000256" key="4">
    <source>
        <dbReference type="PIRSR" id="PIRSR000097-1"/>
    </source>
</evidence>
<dbReference type="CDD" id="cd19133">
    <property type="entry name" value="AKR_AKR5F1"/>
    <property type="match status" value="1"/>
</dbReference>
<dbReference type="GO" id="GO:0016616">
    <property type="term" value="F:oxidoreductase activity, acting on the CH-OH group of donors, NAD or NADP as acceptor"/>
    <property type="evidence" value="ECO:0007669"/>
    <property type="project" value="UniProtKB-ARBA"/>
</dbReference>
<dbReference type="PATRIC" id="fig|35818.11.peg.1345"/>
<name>A0A0N0LT49_9HELI</name>
<dbReference type="FunFam" id="3.20.20.100:FF:000015">
    <property type="entry name" value="Oxidoreductase, aldo/keto reductase family"/>
    <property type="match status" value="1"/>
</dbReference>
<dbReference type="Gene3D" id="3.20.20.100">
    <property type="entry name" value="NADP-dependent oxidoreductase domain"/>
    <property type="match status" value="1"/>
</dbReference>
<dbReference type="AlphaFoldDB" id="A0A0N0LT49"/>
<comment type="similarity">
    <text evidence="1">Belongs to the aldo/keto reductase family.</text>
</comment>
<reference evidence="8 9" key="1">
    <citation type="submission" date="2014-06" db="EMBL/GenBank/DDBJ databases">
        <title>Helicobacter pullorum isolates in fresh chicken meat - phenotypic and genotypic features.</title>
        <authorList>
            <person name="Borges V."/>
            <person name="Santos A."/>
            <person name="Correia C.B."/>
            <person name="Saraiva M."/>
            <person name="Menard A."/>
            <person name="Vieira L."/>
            <person name="Sampaio D.A."/>
            <person name="Gomes J.P."/>
            <person name="Oleastro M."/>
        </authorList>
    </citation>
    <scope>NUCLEOTIDE SEQUENCE [LARGE SCALE GENOMIC DNA]</scope>
    <source>
        <strain evidence="8 9">229334/12</strain>
    </source>
</reference>
<organism evidence="8 9">
    <name type="scientific">Helicobacter pullorum</name>
    <dbReference type="NCBI Taxonomy" id="35818"/>
    <lineage>
        <taxon>Bacteria</taxon>
        <taxon>Pseudomonadati</taxon>
        <taxon>Campylobacterota</taxon>
        <taxon>Epsilonproteobacteria</taxon>
        <taxon>Campylobacterales</taxon>
        <taxon>Helicobacteraceae</taxon>
        <taxon>Helicobacter</taxon>
    </lineage>
</organism>
<dbReference type="Proteomes" id="UP000037997">
    <property type="component" value="Unassembled WGS sequence"/>
</dbReference>
<comment type="caution">
    <text evidence="8">The sequence shown here is derived from an EMBL/GenBank/DDBJ whole genome shotgun (WGS) entry which is preliminary data.</text>
</comment>
<accession>A0A0N0LT49</accession>
<evidence type="ECO:0000256" key="2">
    <source>
        <dbReference type="ARBA" id="ARBA00022857"/>
    </source>
</evidence>
<feature type="site" description="Lowers pKa of active site Tyr" evidence="6">
    <location>
        <position position="73"/>
    </location>
</feature>
<protein>
    <submittedName>
        <fullName evidence="8">2,5-diketo-D-gluconic acid reductase</fullName>
    </submittedName>
</protein>
<feature type="binding site" evidence="5">
    <location>
        <position position="106"/>
    </location>
    <ligand>
        <name>substrate</name>
    </ligand>
</feature>
<evidence type="ECO:0000313" key="9">
    <source>
        <dbReference type="Proteomes" id="UP000037997"/>
    </source>
</evidence>
<dbReference type="InterPro" id="IPR023210">
    <property type="entry name" value="NADP_OxRdtase_dom"/>
</dbReference>
<feature type="domain" description="NADP-dependent oxidoreductase" evidence="7">
    <location>
        <begin position="21"/>
        <end position="257"/>
    </location>
</feature>